<evidence type="ECO:0000313" key="2">
    <source>
        <dbReference type="Proteomes" id="UP000053352"/>
    </source>
</evidence>
<gene>
    <name evidence="1" type="ORF">CF15_05765</name>
</gene>
<accession>A0A0V8RW40</accession>
<reference evidence="1 2" key="1">
    <citation type="submission" date="2015-11" db="EMBL/GenBank/DDBJ databases">
        <title>Genome sequence of Pyrodictium occultum PL-19, a marine hyperthermophilic archaeon isolated from Volcano, Italy.</title>
        <authorList>
            <person name="Utturkar S."/>
            <person name="Huber H."/>
            <person name="Leptihn S."/>
            <person name="Brown S."/>
            <person name="Stetter K.O."/>
            <person name="Podar M."/>
        </authorList>
    </citation>
    <scope>NUCLEOTIDE SEQUENCE [LARGE SCALE GENOMIC DNA]</scope>
    <source>
        <strain evidence="1 2">PL-19</strain>
    </source>
</reference>
<name>A0A0V8RW40_PYROC</name>
<protein>
    <submittedName>
        <fullName evidence="1">Uncharacterized protein</fullName>
    </submittedName>
</protein>
<dbReference type="AlphaFoldDB" id="A0A0V8RW40"/>
<dbReference type="EMBL" id="LNTB01000001">
    <property type="protein sequence ID" value="KSW12256.1"/>
    <property type="molecule type" value="Genomic_DNA"/>
</dbReference>
<dbReference type="Proteomes" id="UP000053352">
    <property type="component" value="Unassembled WGS sequence"/>
</dbReference>
<proteinExistence type="predicted"/>
<sequence length="315" mass="34395">MLVVCSVNVYVDATGPAPIASYEATCSILYVCGEVRVEPAESAEVEVLGDTGCFVARNRGGRMSLRLEYRSLPETIPSRPALPQPYPPFSVVDAFVVVDSRPGLELYGLPFRRSAVVTLTQRTLLEGRSPLQLVVVDEALDELHGLSTRLGPLETLYPVLSGDEQVDGIKLCEAARGYGLQVWGECVNKLGGVRVSPYLQLLRSTRARRPVFEAVAARLYAGTAVNSLLDPAELARKLYDMGLDTPVWARRSGGGLRLEGIEGIRVWLRSLVDGVEKIEGLRMGRGPAVLSGEYSEIALACRQCWEPLDFFIQQG</sequence>
<comment type="caution">
    <text evidence="1">The sequence shown here is derived from an EMBL/GenBank/DDBJ whole genome shotgun (WGS) entry which is preliminary data.</text>
</comment>
<organism evidence="1 2">
    <name type="scientific">Pyrodictium occultum</name>
    <dbReference type="NCBI Taxonomy" id="2309"/>
    <lineage>
        <taxon>Archaea</taxon>
        <taxon>Thermoproteota</taxon>
        <taxon>Thermoprotei</taxon>
        <taxon>Desulfurococcales</taxon>
        <taxon>Pyrodictiaceae</taxon>
        <taxon>Pyrodictium</taxon>
    </lineage>
</organism>
<evidence type="ECO:0000313" key="1">
    <source>
        <dbReference type="EMBL" id="KSW12256.1"/>
    </source>
</evidence>
<keyword evidence="2" id="KW-1185">Reference proteome</keyword>